<accession>W2SNI7</accession>
<dbReference type="Gene3D" id="3.30.200.20">
    <property type="entry name" value="Phosphorylase Kinase, domain 1"/>
    <property type="match status" value="1"/>
</dbReference>
<evidence type="ECO:0000313" key="1">
    <source>
        <dbReference type="EMBL" id="ETN71103.1"/>
    </source>
</evidence>
<dbReference type="STRING" id="51031.W2SNI7"/>
<evidence type="ECO:0008006" key="3">
    <source>
        <dbReference type="Google" id="ProtNLM"/>
    </source>
</evidence>
<organism evidence="1 2">
    <name type="scientific">Necator americanus</name>
    <name type="common">Human hookworm</name>
    <dbReference type="NCBI Taxonomy" id="51031"/>
    <lineage>
        <taxon>Eukaryota</taxon>
        <taxon>Metazoa</taxon>
        <taxon>Ecdysozoa</taxon>
        <taxon>Nematoda</taxon>
        <taxon>Chromadorea</taxon>
        <taxon>Rhabditida</taxon>
        <taxon>Rhabditina</taxon>
        <taxon>Rhabditomorpha</taxon>
        <taxon>Strongyloidea</taxon>
        <taxon>Ancylostomatidae</taxon>
        <taxon>Bunostominae</taxon>
        <taxon>Necator</taxon>
    </lineage>
</organism>
<proteinExistence type="predicted"/>
<sequence length="77" mass="8604">MANHYMDIKALAEANKKDPWEVSQQNLYIHENEILGNGAFAVVLKGTLKGKIPLLMVNPRLNICAEHMQDDGPCDVQ</sequence>
<dbReference type="AlphaFoldDB" id="W2SNI7"/>
<evidence type="ECO:0000313" key="2">
    <source>
        <dbReference type="Proteomes" id="UP000053676"/>
    </source>
</evidence>
<protein>
    <recommendedName>
        <fullName evidence="3">Protein kinase domain-containing protein</fullName>
    </recommendedName>
</protein>
<dbReference type="Proteomes" id="UP000053676">
    <property type="component" value="Unassembled WGS sequence"/>
</dbReference>
<gene>
    <name evidence="1" type="ORF">NECAME_14343</name>
</gene>
<name>W2SNI7_NECAM</name>
<reference evidence="2" key="1">
    <citation type="journal article" date="2014" name="Nat. Genet.">
        <title>Genome of the human hookworm Necator americanus.</title>
        <authorList>
            <person name="Tang Y.T."/>
            <person name="Gao X."/>
            <person name="Rosa B.A."/>
            <person name="Abubucker S."/>
            <person name="Hallsworth-Pepin K."/>
            <person name="Martin J."/>
            <person name="Tyagi R."/>
            <person name="Heizer E."/>
            <person name="Zhang X."/>
            <person name="Bhonagiri-Palsikar V."/>
            <person name="Minx P."/>
            <person name="Warren W.C."/>
            <person name="Wang Q."/>
            <person name="Zhan B."/>
            <person name="Hotez P.J."/>
            <person name="Sternberg P.W."/>
            <person name="Dougall A."/>
            <person name="Gaze S.T."/>
            <person name="Mulvenna J."/>
            <person name="Sotillo J."/>
            <person name="Ranganathan S."/>
            <person name="Rabelo E.M."/>
            <person name="Wilson R.K."/>
            <person name="Felgner P.L."/>
            <person name="Bethony J."/>
            <person name="Hawdon J.M."/>
            <person name="Gasser R.B."/>
            <person name="Loukas A."/>
            <person name="Mitreva M."/>
        </authorList>
    </citation>
    <scope>NUCLEOTIDE SEQUENCE [LARGE SCALE GENOMIC DNA]</scope>
</reference>
<dbReference type="EMBL" id="KI668843">
    <property type="protein sequence ID" value="ETN71103.1"/>
    <property type="molecule type" value="Genomic_DNA"/>
</dbReference>
<dbReference type="KEGG" id="nai:NECAME_14343"/>
<keyword evidence="2" id="KW-1185">Reference proteome</keyword>